<evidence type="ECO:0000313" key="9">
    <source>
        <dbReference type="RefSeq" id="XP_040590062.1"/>
    </source>
</evidence>
<keyword evidence="5" id="KW-0067">ATP-binding</keyword>
<evidence type="ECO:0000259" key="7">
    <source>
        <dbReference type="PROSITE" id="PS50837"/>
    </source>
</evidence>
<evidence type="ECO:0000256" key="1">
    <source>
        <dbReference type="ARBA" id="ARBA00008665"/>
    </source>
</evidence>
<keyword evidence="8" id="KW-1185">Reference proteome</keyword>
<evidence type="ECO:0000256" key="4">
    <source>
        <dbReference type="ARBA" id="ARBA00022741"/>
    </source>
</evidence>
<dbReference type="PROSITE" id="PS50824">
    <property type="entry name" value="DAPIN"/>
    <property type="match status" value="1"/>
</dbReference>
<dbReference type="Gene3D" id="3.40.50.300">
    <property type="entry name" value="P-loop containing nucleotide triphosphate hydrolases"/>
    <property type="match status" value="1"/>
</dbReference>
<dbReference type="InterPro" id="IPR011029">
    <property type="entry name" value="DEATH-like_dom_sf"/>
</dbReference>
<organism evidence="8 9">
    <name type="scientific">Mesocricetus auratus</name>
    <name type="common">Golden hamster</name>
    <dbReference type="NCBI Taxonomy" id="10036"/>
    <lineage>
        <taxon>Eukaryota</taxon>
        <taxon>Metazoa</taxon>
        <taxon>Chordata</taxon>
        <taxon>Craniata</taxon>
        <taxon>Vertebrata</taxon>
        <taxon>Euteleostomi</taxon>
        <taxon>Mammalia</taxon>
        <taxon>Eutheria</taxon>
        <taxon>Euarchontoglires</taxon>
        <taxon>Glires</taxon>
        <taxon>Rodentia</taxon>
        <taxon>Myomorpha</taxon>
        <taxon>Muroidea</taxon>
        <taxon>Cricetidae</taxon>
        <taxon>Cricetinae</taxon>
        <taxon>Mesocricetus</taxon>
    </lineage>
</organism>
<proteinExistence type="inferred from homology"/>
<dbReference type="InterPro" id="IPR004020">
    <property type="entry name" value="DAPIN"/>
</dbReference>
<keyword evidence="4" id="KW-0547">Nucleotide-binding</keyword>
<dbReference type="PANTHER" id="PTHR45690:SF6">
    <property type="entry name" value="NACHT, LRR AND PYD DOMAINS-CONTAINING PROTEIN 4"/>
    <property type="match status" value="1"/>
</dbReference>
<evidence type="ECO:0000256" key="5">
    <source>
        <dbReference type="ARBA" id="ARBA00022840"/>
    </source>
</evidence>
<dbReference type="Pfam" id="PF17776">
    <property type="entry name" value="NLRC4_HD2"/>
    <property type="match status" value="1"/>
</dbReference>
<dbReference type="Pfam" id="PF02758">
    <property type="entry name" value="PYRIN"/>
    <property type="match status" value="1"/>
</dbReference>
<name>A0ABM2WGV9_MESAU</name>
<dbReference type="InterPro" id="IPR041267">
    <property type="entry name" value="NLRP_HD2"/>
</dbReference>
<feature type="domain" description="Pyrin" evidence="6">
    <location>
        <begin position="1"/>
        <end position="92"/>
    </location>
</feature>
<evidence type="ECO:0000256" key="2">
    <source>
        <dbReference type="ARBA" id="ARBA00022614"/>
    </source>
</evidence>
<keyword evidence="3" id="KW-0677">Repeat</keyword>
<evidence type="ECO:0000313" key="8">
    <source>
        <dbReference type="Proteomes" id="UP000886700"/>
    </source>
</evidence>
<dbReference type="Gene3D" id="1.10.533.10">
    <property type="entry name" value="Death Domain, Fas"/>
    <property type="match status" value="1"/>
</dbReference>
<dbReference type="InterPro" id="IPR050637">
    <property type="entry name" value="NLRP_innate_immun_reg"/>
</dbReference>
<gene>
    <name evidence="9" type="primary">LOC101840698</name>
</gene>
<dbReference type="PANTHER" id="PTHR45690">
    <property type="entry name" value="NACHT, LRR AND PYD DOMAINS-CONTAINING PROTEIN 12"/>
    <property type="match status" value="1"/>
</dbReference>
<dbReference type="SMART" id="SM00368">
    <property type="entry name" value="LRR_RI"/>
    <property type="match status" value="8"/>
</dbReference>
<dbReference type="RefSeq" id="XP_040590062.1">
    <property type="nucleotide sequence ID" value="XM_040734128.1"/>
</dbReference>
<dbReference type="Proteomes" id="UP000886700">
    <property type="component" value="Unplaced"/>
</dbReference>
<dbReference type="InterPro" id="IPR007111">
    <property type="entry name" value="NACHT_NTPase"/>
</dbReference>
<evidence type="ECO:0000256" key="3">
    <source>
        <dbReference type="ARBA" id="ARBA00022737"/>
    </source>
</evidence>
<dbReference type="Pfam" id="PF13516">
    <property type="entry name" value="LRR_6"/>
    <property type="match status" value="3"/>
</dbReference>
<sequence length="981" mass="112808">MASFFSDFGLMWYLQELNKKEFMKFKEVLKQEGLQCGLQQIPWMEVKKASREDLANLLVKYYEKKAWDVTLSIFQNINRNDLSERAAREIAGQSKIYQAHLKNKLCQDWSRKFYIPIQYFLKPEVTKDKVSYLQQLFISETTEKRPHTVLLKGVSGVGKTLVLFQLMLAWSEGLLFQDEFSYIFYLCCEEVKQLKTESLAYLMFREWSSPSASIVEIVSQPAKLLFIIDSLEGLNCDLTEPELELCDNWMEKRPVNILLSSLLRRKMLPESSLLIAGTPESFDQLEHRIDYTDMKTVTGFDENTIRMCFQELFQDESTAQNVFRLVREKEQLFRMCHIPTLCWAVATCLKNEKEKARDPASVCRCITSVYTAYILNLFIPKSAHGPSKKGQDLLRGLCSLAAEGMWTDKFVFNQEDLGRNGIVSSDISTLLNMSVLLKSKDSKNFYKFHHPSIQEFCAAVFYLVKSHEDHPSKDVQGIETLLFTFLSKVRVHWIYLGCFIFGLLHKSEQEKLQAFFGYQLSQEVEQKLCQSLEEISIDEDLWEQVDDMKLFYCLFEMENEAFVMQVMDFWQRIKFVAKNYSDLMVAAYCLRNCFSLQTLSFSIQDILQEVQDQSSLEKLLICWQDVCSVLVRSQQLHIIQVKDTYLTDLASLMLYNCLKHPTCTPRELQVNNVTLWNKNMFIDLLSQNHNLHHLDLNLTSLANSDVKLLFDLLNQEECSIEELQLADCQLSPDDCMIFSCILISNKTLRHLNISSNKLDKGMHLLCKALCHPDCVLEYLVLSNCSLSEQCWDYLSDVLKRNKILKSLDISSNDLKDEGLKVLCKSLSLPDSALKSLIVERCLITTSGCQHLAEVLSSNQNLTILQVSNNKLQDTGVKLLCDAIKQPNCHLTTLGLGACELTGASCEDLASAVSQNKTLWSINLLQNTLDRSGLAILCEALKQHRCTMHVLRLRITDFDKETQELLTAEEEKNPYLIILSTV</sequence>
<dbReference type="InterPro" id="IPR027417">
    <property type="entry name" value="P-loop_NTPase"/>
</dbReference>
<dbReference type="Pfam" id="PF05729">
    <property type="entry name" value="NACHT"/>
    <property type="match status" value="1"/>
</dbReference>
<dbReference type="InterPro" id="IPR001611">
    <property type="entry name" value="Leu-rich_rpt"/>
</dbReference>
<comment type="similarity">
    <text evidence="1">Belongs to the NLRP family.</text>
</comment>
<dbReference type="Pfam" id="PF17779">
    <property type="entry name" value="WHD_NOD2"/>
    <property type="match status" value="1"/>
</dbReference>
<dbReference type="SMART" id="SM01289">
    <property type="entry name" value="PYRIN"/>
    <property type="match status" value="1"/>
</dbReference>
<reference evidence="9" key="1">
    <citation type="submission" date="2025-08" db="UniProtKB">
        <authorList>
            <consortium name="RefSeq"/>
        </authorList>
    </citation>
    <scope>IDENTIFICATION</scope>
    <source>
        <tissue evidence="9">Liver</tissue>
    </source>
</reference>
<protein>
    <submittedName>
        <fullName evidence="9">NACHT, LRR and PYD domains-containing protein 4C-like isoform X1</fullName>
    </submittedName>
</protein>
<dbReference type="InterPro" id="IPR041075">
    <property type="entry name" value="NOD1/2_WH"/>
</dbReference>
<dbReference type="InterPro" id="IPR032675">
    <property type="entry name" value="LRR_dom_sf"/>
</dbReference>
<dbReference type="CDD" id="cd08320">
    <property type="entry name" value="Pyrin_NALPs"/>
    <property type="match status" value="1"/>
</dbReference>
<keyword evidence="2" id="KW-0433">Leucine-rich repeat</keyword>
<dbReference type="Gene3D" id="3.80.10.10">
    <property type="entry name" value="Ribonuclease Inhibitor"/>
    <property type="match status" value="3"/>
</dbReference>
<dbReference type="GeneID" id="101840698"/>
<dbReference type="PROSITE" id="PS50837">
    <property type="entry name" value="NACHT"/>
    <property type="match status" value="1"/>
</dbReference>
<feature type="domain" description="NACHT" evidence="7">
    <location>
        <begin position="147"/>
        <end position="281"/>
    </location>
</feature>
<dbReference type="SUPFAM" id="SSF52047">
    <property type="entry name" value="RNI-like"/>
    <property type="match status" value="1"/>
</dbReference>
<evidence type="ECO:0000259" key="6">
    <source>
        <dbReference type="PROSITE" id="PS50824"/>
    </source>
</evidence>
<accession>A0ABM2WGV9</accession>
<dbReference type="SUPFAM" id="SSF47986">
    <property type="entry name" value="DEATH domain"/>
    <property type="match status" value="1"/>
</dbReference>